<sequence>MTVLLAVAAACQADERQPSPERSGRPAPAAAAGFTLVATGAILPHSSVIDRAAFDAGGAGGAEGTEGTGGVAGVGGAAGAGAAAGGVGGLGGAGGVGYDFRPMLEGVKPVVSPADLALCHLGTVFGAPGAQPDVKSPPEIARALAATGYDGCSTASAHSLDDGAPGVQHTLDALDGAGVRHAGTARTEAEAGAVALLRAGPARVAQLAYTSDAGGQLLPVGQPWAVRFIDAGRVLADARAARKAGADVVVVSLHWGTAWQDTPDERQLALARALTASRSDGRPDIDLILGAGAHVPQPYEKVNGTWVVYGLGDQIAGETTGYQGVQDPRGNQSTVARLTFAPPVRPGGRWEVRKAEFLPQMFDVDAGRVVDLNKALAAGAGVQGPRDRIRDLVLSRGAVKDGLVMGE</sequence>
<feature type="domain" description="Capsule synthesis protein CapA" evidence="2">
    <location>
        <begin position="81"/>
        <end position="318"/>
    </location>
</feature>
<dbReference type="Gene3D" id="3.60.21.10">
    <property type="match status" value="1"/>
</dbReference>
<dbReference type="RefSeq" id="WP_381182642.1">
    <property type="nucleotide sequence ID" value="NZ_JBHSFK010000033.1"/>
</dbReference>
<dbReference type="InterPro" id="IPR019079">
    <property type="entry name" value="Capsule_synth_CapA"/>
</dbReference>
<proteinExistence type="inferred from homology"/>
<dbReference type="CDD" id="cd07381">
    <property type="entry name" value="MPP_CapA"/>
    <property type="match status" value="1"/>
</dbReference>
<reference evidence="4" key="1">
    <citation type="journal article" date="2019" name="Int. J. Syst. Evol. Microbiol.">
        <title>The Global Catalogue of Microorganisms (GCM) 10K type strain sequencing project: providing services to taxonomists for standard genome sequencing and annotation.</title>
        <authorList>
            <consortium name="The Broad Institute Genomics Platform"/>
            <consortium name="The Broad Institute Genome Sequencing Center for Infectious Disease"/>
            <person name="Wu L."/>
            <person name="Ma J."/>
        </authorList>
    </citation>
    <scope>NUCLEOTIDE SEQUENCE [LARGE SCALE GENOMIC DNA]</scope>
    <source>
        <strain evidence="4">CGMCC 4.7177</strain>
    </source>
</reference>
<evidence type="ECO:0000259" key="2">
    <source>
        <dbReference type="SMART" id="SM00854"/>
    </source>
</evidence>
<gene>
    <name evidence="3" type="ORF">ACFPIH_38630</name>
</gene>
<comment type="similarity">
    <text evidence="1">Belongs to the CapA family.</text>
</comment>
<evidence type="ECO:0000313" key="4">
    <source>
        <dbReference type="Proteomes" id="UP001595839"/>
    </source>
</evidence>
<dbReference type="InterPro" id="IPR029052">
    <property type="entry name" value="Metallo-depent_PP-like"/>
</dbReference>
<dbReference type="SUPFAM" id="SSF56300">
    <property type="entry name" value="Metallo-dependent phosphatases"/>
    <property type="match status" value="1"/>
</dbReference>
<dbReference type="Proteomes" id="UP001595839">
    <property type="component" value="Unassembled WGS sequence"/>
</dbReference>
<dbReference type="EMBL" id="JBHSFK010000033">
    <property type="protein sequence ID" value="MFC4505320.1"/>
    <property type="molecule type" value="Genomic_DNA"/>
</dbReference>
<evidence type="ECO:0000256" key="1">
    <source>
        <dbReference type="ARBA" id="ARBA00005662"/>
    </source>
</evidence>
<comment type="caution">
    <text evidence="3">The sequence shown here is derived from an EMBL/GenBank/DDBJ whole genome shotgun (WGS) entry which is preliminary data.</text>
</comment>
<dbReference type="InterPro" id="IPR052169">
    <property type="entry name" value="CW_Biosynth-Accessory"/>
</dbReference>
<dbReference type="PANTHER" id="PTHR33393">
    <property type="entry name" value="POLYGLUTAMINE SYNTHESIS ACCESSORY PROTEIN RV0574C-RELATED"/>
    <property type="match status" value="1"/>
</dbReference>
<dbReference type="SMART" id="SM00854">
    <property type="entry name" value="PGA_cap"/>
    <property type="match status" value="1"/>
</dbReference>
<evidence type="ECO:0000313" key="3">
    <source>
        <dbReference type="EMBL" id="MFC4505320.1"/>
    </source>
</evidence>
<name>A0ABV9B0X1_9ACTN</name>
<dbReference type="PANTHER" id="PTHR33393:SF13">
    <property type="entry name" value="PGA BIOSYNTHESIS PROTEIN CAPA"/>
    <property type="match status" value="1"/>
</dbReference>
<keyword evidence="4" id="KW-1185">Reference proteome</keyword>
<accession>A0ABV9B0X1</accession>
<organism evidence="3 4">
    <name type="scientific">Streptomyces vulcanius</name>
    <dbReference type="NCBI Taxonomy" id="1441876"/>
    <lineage>
        <taxon>Bacteria</taxon>
        <taxon>Bacillati</taxon>
        <taxon>Actinomycetota</taxon>
        <taxon>Actinomycetes</taxon>
        <taxon>Kitasatosporales</taxon>
        <taxon>Streptomycetaceae</taxon>
        <taxon>Streptomyces</taxon>
    </lineage>
</organism>
<protein>
    <submittedName>
        <fullName evidence="3">CapA family protein</fullName>
    </submittedName>
</protein>
<dbReference type="Pfam" id="PF09587">
    <property type="entry name" value="PGA_cap"/>
    <property type="match status" value="1"/>
</dbReference>